<dbReference type="InterPro" id="IPR001451">
    <property type="entry name" value="Hexapep"/>
</dbReference>
<protein>
    <submittedName>
        <fullName evidence="5">Serine O-acetyltransferase</fullName>
    </submittedName>
    <submittedName>
        <fullName evidence="4">Serine acetyltransferase</fullName>
    </submittedName>
</protein>
<dbReference type="EMBL" id="CP046904">
    <property type="protein sequence ID" value="QGZ41799.1"/>
    <property type="molecule type" value="Genomic_DNA"/>
</dbReference>
<dbReference type="InterPro" id="IPR005881">
    <property type="entry name" value="Ser_O-AcTrfase"/>
</dbReference>
<evidence type="ECO:0000256" key="2">
    <source>
        <dbReference type="ARBA" id="ARBA00022737"/>
    </source>
</evidence>
<dbReference type="RefSeq" id="WP_145873184.1">
    <property type="nucleotide sequence ID" value="NZ_CP046904.1"/>
</dbReference>
<reference evidence="5 6" key="1">
    <citation type="journal article" date="2015" name="Stand. Genomic Sci.">
        <title>Genomic Encyclopedia of Bacterial and Archaeal Type Strains, Phase III: the genomes of soil and plant-associated and newly described type strains.</title>
        <authorList>
            <person name="Whitman W.B."/>
            <person name="Woyke T."/>
            <person name="Klenk H.P."/>
            <person name="Zhou Y."/>
            <person name="Lilburn T.G."/>
            <person name="Beck B.J."/>
            <person name="De Vos P."/>
            <person name="Vandamme P."/>
            <person name="Eisen J.A."/>
            <person name="Garrity G."/>
            <person name="Hugenholtz P."/>
            <person name="Kyrpides N.C."/>
        </authorList>
    </citation>
    <scope>NUCLEOTIDE SEQUENCE [LARGE SCALE GENOMIC DNA]</scope>
    <source>
        <strain evidence="5 6">CGMCC 1.10685</strain>
    </source>
</reference>
<dbReference type="InterPro" id="IPR018357">
    <property type="entry name" value="Hexapep_transf_CS"/>
</dbReference>
<keyword evidence="1 5" id="KW-0808">Transferase</keyword>
<reference evidence="4 7" key="3">
    <citation type="submission" date="2019-12" db="EMBL/GenBank/DDBJ databases">
        <title>Draft Genome Sequences of Six Type Strains of the Genus Massilia.</title>
        <authorList>
            <person name="Miess H."/>
            <person name="Frediansyah A."/>
            <person name="Goeker M."/>
            <person name="Gross H."/>
        </authorList>
    </citation>
    <scope>NUCLEOTIDE SEQUENCE [LARGE SCALE GENOMIC DNA]</scope>
    <source>
        <strain evidence="4 7">DSM 26639</strain>
    </source>
</reference>
<evidence type="ECO:0000256" key="3">
    <source>
        <dbReference type="ARBA" id="ARBA00023315"/>
    </source>
</evidence>
<dbReference type="OrthoDB" id="8612290at2"/>
<keyword evidence="2" id="KW-0677">Repeat</keyword>
<accession>A0A562Q4W9</accession>
<dbReference type="GO" id="GO:0006535">
    <property type="term" value="P:cysteine biosynthetic process from serine"/>
    <property type="evidence" value="ECO:0007669"/>
    <property type="project" value="InterPro"/>
</dbReference>
<dbReference type="GO" id="GO:0005737">
    <property type="term" value="C:cytoplasm"/>
    <property type="evidence" value="ECO:0007669"/>
    <property type="project" value="InterPro"/>
</dbReference>
<dbReference type="PIRSF" id="PIRSF000441">
    <property type="entry name" value="CysE"/>
    <property type="match status" value="1"/>
</dbReference>
<name>A0A562Q4W9_9BURK</name>
<evidence type="ECO:0000313" key="7">
    <source>
        <dbReference type="Proteomes" id="UP000437862"/>
    </source>
</evidence>
<dbReference type="InterPro" id="IPR011004">
    <property type="entry name" value="Trimer_LpxA-like_sf"/>
</dbReference>
<evidence type="ECO:0000313" key="4">
    <source>
        <dbReference type="EMBL" id="QGZ41799.1"/>
    </source>
</evidence>
<evidence type="ECO:0000313" key="5">
    <source>
        <dbReference type="EMBL" id="TWI51805.1"/>
    </source>
</evidence>
<evidence type="ECO:0000313" key="6">
    <source>
        <dbReference type="Proteomes" id="UP000315112"/>
    </source>
</evidence>
<keyword evidence="3" id="KW-0012">Acyltransferase</keyword>
<evidence type="ECO:0000256" key="1">
    <source>
        <dbReference type="ARBA" id="ARBA00022679"/>
    </source>
</evidence>
<dbReference type="Gene3D" id="2.160.10.10">
    <property type="entry name" value="Hexapeptide repeat proteins"/>
    <property type="match status" value="1"/>
</dbReference>
<dbReference type="PROSITE" id="PS00101">
    <property type="entry name" value="HEXAPEP_TRANSFERASES"/>
    <property type="match status" value="1"/>
</dbReference>
<keyword evidence="7" id="KW-1185">Reference proteome</keyword>
<dbReference type="PANTHER" id="PTHR42811">
    <property type="entry name" value="SERINE ACETYLTRANSFERASE"/>
    <property type="match status" value="1"/>
</dbReference>
<proteinExistence type="predicted"/>
<dbReference type="Proteomes" id="UP000315112">
    <property type="component" value="Unassembled WGS sequence"/>
</dbReference>
<reference evidence="5" key="2">
    <citation type="submission" date="2019-07" db="EMBL/GenBank/DDBJ databases">
        <authorList>
            <person name="Whitman W."/>
            <person name="Huntemann M."/>
            <person name="Clum A."/>
            <person name="Pillay M."/>
            <person name="Palaniappan K."/>
            <person name="Varghese N."/>
            <person name="Mikhailova N."/>
            <person name="Stamatis D."/>
            <person name="Reddy T."/>
            <person name="Daum C."/>
            <person name="Shapiro N."/>
            <person name="Ivanova N."/>
            <person name="Kyrpides N."/>
            <person name="Woyke T."/>
        </authorList>
    </citation>
    <scope>NUCLEOTIDE SEQUENCE</scope>
    <source>
        <strain evidence="5">CGMCC 1.10685</strain>
    </source>
</reference>
<sequence>MILLFRLYSWLYRHRVPVLPRLLYGLNRILFAVVLPPGVVVGTGVRFAYSGLGTVVHARARIGNHVKIGPNVTIGGRAGLHAVPVIEEGADIGAGACVLGPVVIGRNAVVGACAVVLHDVPAGAMAVGVPATVKQREMEPCRAPTSV</sequence>
<dbReference type="Proteomes" id="UP000437862">
    <property type="component" value="Chromosome"/>
</dbReference>
<gene>
    <name evidence="4" type="ORF">GO485_23900</name>
    <name evidence="5" type="ORF">IP92_00794</name>
</gene>
<dbReference type="EMBL" id="VLKW01000001">
    <property type="protein sequence ID" value="TWI51805.1"/>
    <property type="molecule type" value="Genomic_DNA"/>
</dbReference>
<dbReference type="Pfam" id="PF00132">
    <property type="entry name" value="Hexapep"/>
    <property type="match status" value="1"/>
</dbReference>
<organism evidence="5 6">
    <name type="scientific">Pseudoduganella flava</name>
    <dbReference type="NCBI Taxonomy" id="871742"/>
    <lineage>
        <taxon>Bacteria</taxon>
        <taxon>Pseudomonadati</taxon>
        <taxon>Pseudomonadota</taxon>
        <taxon>Betaproteobacteria</taxon>
        <taxon>Burkholderiales</taxon>
        <taxon>Oxalobacteraceae</taxon>
        <taxon>Telluria group</taxon>
        <taxon>Pseudoduganella</taxon>
    </lineage>
</organism>
<dbReference type="SUPFAM" id="SSF51161">
    <property type="entry name" value="Trimeric LpxA-like enzymes"/>
    <property type="match status" value="1"/>
</dbReference>
<dbReference type="AlphaFoldDB" id="A0A562Q4W9"/>
<dbReference type="GO" id="GO:0009001">
    <property type="term" value="F:serine O-acetyltransferase activity"/>
    <property type="evidence" value="ECO:0007669"/>
    <property type="project" value="InterPro"/>
</dbReference>